<evidence type="ECO:0000313" key="2">
    <source>
        <dbReference type="EMBL" id="GAA2019165.1"/>
    </source>
</evidence>
<dbReference type="Proteomes" id="UP001500751">
    <property type="component" value="Unassembled WGS sequence"/>
</dbReference>
<evidence type="ECO:0000313" key="3">
    <source>
        <dbReference type="Proteomes" id="UP001500751"/>
    </source>
</evidence>
<feature type="region of interest" description="Disordered" evidence="1">
    <location>
        <begin position="145"/>
        <end position="176"/>
    </location>
</feature>
<organism evidence="2 3">
    <name type="scientific">Catenulispora yoronensis</name>
    <dbReference type="NCBI Taxonomy" id="450799"/>
    <lineage>
        <taxon>Bacteria</taxon>
        <taxon>Bacillati</taxon>
        <taxon>Actinomycetota</taxon>
        <taxon>Actinomycetes</taxon>
        <taxon>Catenulisporales</taxon>
        <taxon>Catenulisporaceae</taxon>
        <taxon>Catenulispora</taxon>
    </lineage>
</organism>
<name>A0ABP5F7I9_9ACTN</name>
<reference evidence="3" key="1">
    <citation type="journal article" date="2019" name="Int. J. Syst. Evol. Microbiol.">
        <title>The Global Catalogue of Microorganisms (GCM) 10K type strain sequencing project: providing services to taxonomists for standard genome sequencing and annotation.</title>
        <authorList>
            <consortium name="The Broad Institute Genomics Platform"/>
            <consortium name="The Broad Institute Genome Sequencing Center for Infectious Disease"/>
            <person name="Wu L."/>
            <person name="Ma J."/>
        </authorList>
    </citation>
    <scope>NUCLEOTIDE SEQUENCE [LARGE SCALE GENOMIC DNA]</scope>
    <source>
        <strain evidence="3">JCM 16014</strain>
    </source>
</reference>
<feature type="compositionally biased region" description="Low complexity" evidence="1">
    <location>
        <begin position="152"/>
        <end position="162"/>
    </location>
</feature>
<keyword evidence="3" id="KW-1185">Reference proteome</keyword>
<proteinExistence type="predicted"/>
<dbReference type="EMBL" id="BAAAQN010000006">
    <property type="protein sequence ID" value="GAA2019165.1"/>
    <property type="molecule type" value="Genomic_DNA"/>
</dbReference>
<comment type="caution">
    <text evidence="2">The sequence shown here is derived from an EMBL/GenBank/DDBJ whole genome shotgun (WGS) entry which is preliminary data.</text>
</comment>
<accession>A0ABP5F7I9</accession>
<gene>
    <name evidence="2" type="ORF">GCM10009839_14450</name>
</gene>
<sequence length="241" mass="25068">MVLVAAPVANASYHHLSGLYRHFFPDDRLTVWFGPLAIDGATLMCTAALQSRAQRLRAEQHIAPLTTPVIPPSPEALTGEHYGSVGEPGGEAGLTDTRPARPVGAMTRLAAVGPASPLFAGETGSPLLASPSSSPVSVITVTGEDGEPQVFSGKAGSSPAAPESEEDEPEKPTDGEILTEARRLRPEGPFSANWLVRTFGIGTGRATRLLNQLAPALVAEAAATDAESVHTALPNRESQPV</sequence>
<protein>
    <submittedName>
        <fullName evidence="2">Uncharacterized protein</fullName>
    </submittedName>
</protein>
<evidence type="ECO:0000256" key="1">
    <source>
        <dbReference type="SAM" id="MobiDB-lite"/>
    </source>
</evidence>